<dbReference type="Proteomes" id="UP000626092">
    <property type="component" value="Unassembled WGS sequence"/>
</dbReference>
<reference evidence="3" key="1">
    <citation type="submission" date="2019-11" db="EMBL/GenBank/DDBJ databases">
        <authorList>
            <person name="Liu Y."/>
            <person name="Hou J."/>
            <person name="Li T.-Q."/>
            <person name="Guan C.-H."/>
            <person name="Wu X."/>
            <person name="Wu H.-Z."/>
            <person name="Ling F."/>
            <person name="Zhang R."/>
            <person name="Shi X.-G."/>
            <person name="Ren J.-P."/>
            <person name="Chen E.-F."/>
            <person name="Sun J.-M."/>
        </authorList>
    </citation>
    <scope>NUCLEOTIDE SEQUENCE</scope>
    <source>
        <strain evidence="3">Adult_tree_wgs_1</strain>
        <tissue evidence="3">Leaves</tissue>
    </source>
</reference>
<gene>
    <name evidence="3" type="ORF">RHSIM_Rhsim11G0009300</name>
</gene>
<accession>A0A834G774</accession>
<evidence type="ECO:0000313" key="3">
    <source>
        <dbReference type="EMBL" id="KAF7127319.1"/>
    </source>
</evidence>
<keyword evidence="4" id="KW-1185">Reference proteome</keyword>
<dbReference type="OrthoDB" id="6077919at2759"/>
<organism evidence="3 4">
    <name type="scientific">Rhododendron simsii</name>
    <name type="common">Sims's rhododendron</name>
    <dbReference type="NCBI Taxonomy" id="118357"/>
    <lineage>
        <taxon>Eukaryota</taxon>
        <taxon>Viridiplantae</taxon>
        <taxon>Streptophyta</taxon>
        <taxon>Embryophyta</taxon>
        <taxon>Tracheophyta</taxon>
        <taxon>Spermatophyta</taxon>
        <taxon>Magnoliopsida</taxon>
        <taxon>eudicotyledons</taxon>
        <taxon>Gunneridae</taxon>
        <taxon>Pentapetalae</taxon>
        <taxon>asterids</taxon>
        <taxon>Ericales</taxon>
        <taxon>Ericaceae</taxon>
        <taxon>Ericoideae</taxon>
        <taxon>Rhodoreae</taxon>
        <taxon>Rhododendron</taxon>
    </lineage>
</organism>
<dbReference type="Gene3D" id="3.30.160.60">
    <property type="entry name" value="Classic Zinc Finger"/>
    <property type="match status" value="2"/>
</dbReference>
<dbReference type="PANTHER" id="PTHR47068:SF3">
    <property type="entry name" value="ZINC FINGER PROTEIN ZAT1-LIKE"/>
    <property type="match status" value="1"/>
</dbReference>
<dbReference type="InterPro" id="IPR036236">
    <property type="entry name" value="Znf_C2H2_sf"/>
</dbReference>
<evidence type="ECO:0000259" key="2">
    <source>
        <dbReference type="PROSITE" id="PS50157"/>
    </source>
</evidence>
<proteinExistence type="predicted"/>
<feature type="domain" description="C2H2-type" evidence="2">
    <location>
        <begin position="15"/>
        <end position="42"/>
    </location>
</feature>
<feature type="domain" description="C2H2-type" evidence="2">
    <location>
        <begin position="215"/>
        <end position="237"/>
    </location>
</feature>
<dbReference type="SMART" id="SM00355">
    <property type="entry name" value="ZnF_C2H2"/>
    <property type="match status" value="3"/>
</dbReference>
<feature type="domain" description="C2H2-type" evidence="2">
    <location>
        <begin position="133"/>
        <end position="160"/>
    </location>
</feature>
<comment type="caution">
    <text evidence="3">The sequence shown here is derived from an EMBL/GenBank/DDBJ whole genome shotgun (WGS) entry which is preliminary data.</text>
</comment>
<dbReference type="Pfam" id="PF13912">
    <property type="entry name" value="zf-C2H2_6"/>
    <property type="match status" value="3"/>
</dbReference>
<evidence type="ECO:0000313" key="4">
    <source>
        <dbReference type="Proteomes" id="UP000626092"/>
    </source>
</evidence>
<dbReference type="InterPro" id="IPR013087">
    <property type="entry name" value="Znf_C2H2_type"/>
</dbReference>
<name>A0A834G774_RHOSS</name>
<keyword evidence="1" id="KW-0863">Zinc-finger</keyword>
<dbReference type="SUPFAM" id="SSF57667">
    <property type="entry name" value="beta-beta-alpha zinc fingers"/>
    <property type="match status" value="2"/>
</dbReference>
<dbReference type="PROSITE" id="PS50157">
    <property type="entry name" value="ZINC_FINGER_C2H2_2"/>
    <property type="match status" value="3"/>
</dbReference>
<dbReference type="EMBL" id="WJXA01000011">
    <property type="protein sequence ID" value="KAF7127319.1"/>
    <property type="molecule type" value="Genomic_DNA"/>
</dbReference>
<dbReference type="PROSITE" id="PS00028">
    <property type="entry name" value="ZINC_FINGER_C2H2_1"/>
    <property type="match status" value="3"/>
</dbReference>
<sequence length="342" mass="38546">MVIGENNDQPPQTMHFCKVCNKGFSRGGALGGHMRSHGIEDINAKNNEEGNKRTYFLRTPNNQFANYGACNKGSGNNLLLWESMEHTGSFKSIKEKYDTSGTSKEEKEMANCLVMLSNGDEEEKAKEVVKGNFQCKACKKVFNSHQALGGHRASHKRVKGCFAARFENIDDENIVEDDNEFSDPTNSDALHLIDLNSTSEAPAIFSPLKKKLKVHECSICHRVFSSGQALGGHKRCHWLVSNMAENNAVPTFRGFRYDNEQLFKKPMIYKSQLLDLNLPTLFDDTDDDSSSKFEALTRIYLPPRSKEETREVNLPKLSEMREMNLDGNYSTWLQVGIGQTTE</sequence>
<dbReference type="GO" id="GO:0008270">
    <property type="term" value="F:zinc ion binding"/>
    <property type="evidence" value="ECO:0007669"/>
    <property type="project" value="UniProtKB-KW"/>
</dbReference>
<dbReference type="PANTHER" id="PTHR47068">
    <property type="entry name" value="OS02G0659100 PROTEIN"/>
    <property type="match status" value="1"/>
</dbReference>
<evidence type="ECO:0000256" key="1">
    <source>
        <dbReference type="PROSITE-ProRule" id="PRU00042"/>
    </source>
</evidence>
<protein>
    <recommendedName>
        <fullName evidence="2">C2H2-type domain-containing protein</fullName>
    </recommendedName>
</protein>
<dbReference type="AlphaFoldDB" id="A0A834G774"/>
<keyword evidence="1" id="KW-0862">Zinc</keyword>
<keyword evidence="1" id="KW-0479">Metal-binding</keyword>